<sequence length="132" mass="14862">MQMLHTIQEAMALTGKSRRTLYNHCDQGRLSYSLGHDERRYFETSELIRVYGSLLNIAQPVAQEIAQPCTSENLPGTLTEATALRLAAALEKLIEIEEKKLLLIEHKPAIQEAAPFPREKPESFADLLKTLS</sequence>
<gene>
    <name evidence="2" type="ORF">GHO37_27250</name>
</gene>
<evidence type="ECO:0000259" key="1">
    <source>
        <dbReference type="Pfam" id="PF12728"/>
    </source>
</evidence>
<comment type="caution">
    <text evidence="2">The sequence shown here is derived from an EMBL/GenBank/DDBJ whole genome shotgun (WGS) entry which is preliminary data.</text>
</comment>
<protein>
    <submittedName>
        <fullName evidence="2">Helix-turn-helix domain-containing protein</fullName>
    </submittedName>
</protein>
<dbReference type="SUPFAM" id="SSF46955">
    <property type="entry name" value="Putative DNA-binding domain"/>
    <property type="match status" value="1"/>
</dbReference>
<name>A0A7X1X0L2_9PSED</name>
<feature type="domain" description="Helix-turn-helix" evidence="1">
    <location>
        <begin position="6"/>
        <end position="49"/>
    </location>
</feature>
<proteinExistence type="predicted"/>
<dbReference type="Proteomes" id="UP000447574">
    <property type="component" value="Unassembled WGS sequence"/>
</dbReference>
<dbReference type="EMBL" id="WIWF01000213">
    <property type="protein sequence ID" value="MQT77938.1"/>
    <property type="molecule type" value="Genomic_DNA"/>
</dbReference>
<dbReference type="Pfam" id="PF12728">
    <property type="entry name" value="HTH_17"/>
    <property type="match status" value="1"/>
</dbReference>
<evidence type="ECO:0000313" key="3">
    <source>
        <dbReference type="Proteomes" id="UP000447574"/>
    </source>
</evidence>
<dbReference type="AlphaFoldDB" id="A0A7X1X0L2"/>
<organism evidence="2 3">
    <name type="scientific">Pseudomonas helleri</name>
    <dbReference type="NCBI Taxonomy" id="1608996"/>
    <lineage>
        <taxon>Bacteria</taxon>
        <taxon>Pseudomonadati</taxon>
        <taxon>Pseudomonadota</taxon>
        <taxon>Gammaproteobacteria</taxon>
        <taxon>Pseudomonadales</taxon>
        <taxon>Pseudomonadaceae</taxon>
        <taxon>Pseudomonas</taxon>
    </lineage>
</organism>
<dbReference type="InterPro" id="IPR009061">
    <property type="entry name" value="DNA-bd_dom_put_sf"/>
</dbReference>
<evidence type="ECO:0000313" key="2">
    <source>
        <dbReference type="EMBL" id="MQT77938.1"/>
    </source>
</evidence>
<dbReference type="InterPro" id="IPR041657">
    <property type="entry name" value="HTH_17"/>
</dbReference>
<accession>A0A7X1X0L2</accession>
<reference evidence="2 3" key="1">
    <citation type="submission" date="2019-10" db="EMBL/GenBank/DDBJ databases">
        <title>Evaluation of single-gene subtyping targets for Pseudomonas.</title>
        <authorList>
            <person name="Reichler S.J."/>
            <person name="Orsi R.H."/>
            <person name="Wiedmann M."/>
            <person name="Martin N.H."/>
            <person name="Murphy S.I."/>
        </authorList>
    </citation>
    <scope>NUCLEOTIDE SEQUENCE [LARGE SCALE GENOMIC DNA]</scope>
    <source>
        <strain evidence="2 3">FSL R10-2932</strain>
    </source>
</reference>